<keyword evidence="1 2" id="KW-0597">Phosphoprotein</keyword>
<protein>
    <submittedName>
        <fullName evidence="4">CheY chemotaxis protein or a CheY-like REC (Receiver) domain</fullName>
    </submittedName>
</protein>
<name>A0A1G9J1I5_9FLAO</name>
<keyword evidence="5" id="KW-1185">Reference proteome</keyword>
<dbReference type="OrthoDB" id="2962330at2"/>
<sequence length="126" mass="14392">MQLKVLIIEDNFIIQMFLESIIIDMGHEVANTVDNSEDALAFIEVSKPNLILLDIGISGERDGIETSQIIYERHKIPVVFITGNSDESTLERARRTNPIHIIHKPIDDYKLKSEFEIIFEKLIIAS</sequence>
<organism evidence="4 5">
    <name type="scientific">Kriegella aquimaris</name>
    <dbReference type="NCBI Taxonomy" id="192904"/>
    <lineage>
        <taxon>Bacteria</taxon>
        <taxon>Pseudomonadati</taxon>
        <taxon>Bacteroidota</taxon>
        <taxon>Flavobacteriia</taxon>
        <taxon>Flavobacteriales</taxon>
        <taxon>Flavobacteriaceae</taxon>
        <taxon>Kriegella</taxon>
    </lineage>
</organism>
<dbReference type="PROSITE" id="PS50110">
    <property type="entry name" value="RESPONSE_REGULATORY"/>
    <property type="match status" value="1"/>
</dbReference>
<feature type="domain" description="Response regulatory" evidence="3">
    <location>
        <begin position="4"/>
        <end position="119"/>
    </location>
</feature>
<evidence type="ECO:0000313" key="4">
    <source>
        <dbReference type="EMBL" id="SDL31136.1"/>
    </source>
</evidence>
<evidence type="ECO:0000256" key="1">
    <source>
        <dbReference type="ARBA" id="ARBA00022553"/>
    </source>
</evidence>
<feature type="modified residue" description="4-aspartylphosphate" evidence="2">
    <location>
        <position position="54"/>
    </location>
</feature>
<dbReference type="RefSeq" id="WP_089884673.1">
    <property type="nucleotide sequence ID" value="NZ_FNGV01000001.1"/>
</dbReference>
<reference evidence="4 5" key="1">
    <citation type="submission" date="2016-10" db="EMBL/GenBank/DDBJ databases">
        <authorList>
            <person name="de Groot N.N."/>
        </authorList>
    </citation>
    <scope>NUCLEOTIDE SEQUENCE [LARGE SCALE GENOMIC DNA]</scope>
    <source>
        <strain evidence="4 5">DSM 19886</strain>
    </source>
</reference>
<dbReference type="SUPFAM" id="SSF52172">
    <property type="entry name" value="CheY-like"/>
    <property type="match status" value="1"/>
</dbReference>
<dbReference type="AlphaFoldDB" id="A0A1G9J1I5"/>
<dbReference type="GO" id="GO:0000160">
    <property type="term" value="P:phosphorelay signal transduction system"/>
    <property type="evidence" value="ECO:0007669"/>
    <property type="project" value="InterPro"/>
</dbReference>
<dbReference type="Pfam" id="PF00072">
    <property type="entry name" value="Response_reg"/>
    <property type="match status" value="1"/>
</dbReference>
<proteinExistence type="predicted"/>
<dbReference type="InterPro" id="IPR001789">
    <property type="entry name" value="Sig_transdc_resp-reg_receiver"/>
</dbReference>
<dbReference type="STRING" id="192904.SAMN04488514_101358"/>
<dbReference type="InterPro" id="IPR011006">
    <property type="entry name" value="CheY-like_superfamily"/>
</dbReference>
<evidence type="ECO:0000259" key="3">
    <source>
        <dbReference type="PROSITE" id="PS50110"/>
    </source>
</evidence>
<accession>A0A1G9J1I5</accession>
<dbReference type="Proteomes" id="UP000199440">
    <property type="component" value="Unassembled WGS sequence"/>
</dbReference>
<dbReference type="SMART" id="SM00448">
    <property type="entry name" value="REC"/>
    <property type="match status" value="1"/>
</dbReference>
<evidence type="ECO:0000313" key="5">
    <source>
        <dbReference type="Proteomes" id="UP000199440"/>
    </source>
</evidence>
<evidence type="ECO:0000256" key="2">
    <source>
        <dbReference type="PROSITE-ProRule" id="PRU00169"/>
    </source>
</evidence>
<dbReference type="EMBL" id="FNGV01000001">
    <property type="protein sequence ID" value="SDL31136.1"/>
    <property type="molecule type" value="Genomic_DNA"/>
</dbReference>
<dbReference type="PANTHER" id="PTHR44591">
    <property type="entry name" value="STRESS RESPONSE REGULATOR PROTEIN 1"/>
    <property type="match status" value="1"/>
</dbReference>
<dbReference type="PANTHER" id="PTHR44591:SF3">
    <property type="entry name" value="RESPONSE REGULATORY DOMAIN-CONTAINING PROTEIN"/>
    <property type="match status" value="1"/>
</dbReference>
<gene>
    <name evidence="4" type="ORF">SAMN04488514_101358</name>
</gene>
<dbReference type="InterPro" id="IPR050595">
    <property type="entry name" value="Bact_response_regulator"/>
</dbReference>
<dbReference type="Gene3D" id="3.40.50.2300">
    <property type="match status" value="1"/>
</dbReference>